<evidence type="ECO:0000256" key="1">
    <source>
        <dbReference type="ARBA" id="ARBA00022801"/>
    </source>
</evidence>
<dbReference type="AlphaFoldDB" id="A0A8J3M290"/>
<accession>A0A8J3M290</accession>
<dbReference type="InterPro" id="IPR036866">
    <property type="entry name" value="RibonucZ/Hydroxyglut_hydro"/>
</dbReference>
<keyword evidence="1" id="KW-0378">Hydrolase</keyword>
<protein>
    <submittedName>
        <fullName evidence="3">MBL fold metallo-hydrolase</fullName>
    </submittedName>
</protein>
<gene>
    <name evidence="3" type="ORF">Pka01_08030</name>
</gene>
<evidence type="ECO:0000313" key="3">
    <source>
        <dbReference type="EMBL" id="GIG77676.1"/>
    </source>
</evidence>
<reference evidence="3 4" key="1">
    <citation type="submission" date="2021-01" db="EMBL/GenBank/DDBJ databases">
        <title>Whole genome shotgun sequence of Planotetraspora kaengkrachanensis NBRC 104272.</title>
        <authorList>
            <person name="Komaki H."/>
            <person name="Tamura T."/>
        </authorList>
    </citation>
    <scope>NUCLEOTIDE SEQUENCE [LARGE SCALE GENOMIC DNA]</scope>
    <source>
        <strain evidence="3 4">NBRC 104272</strain>
    </source>
</reference>
<keyword evidence="4" id="KW-1185">Reference proteome</keyword>
<feature type="domain" description="Metallo-beta-lactamase" evidence="2">
    <location>
        <begin position="30"/>
        <end position="231"/>
    </location>
</feature>
<dbReference type="InterPro" id="IPR001279">
    <property type="entry name" value="Metallo-B-lactamas"/>
</dbReference>
<dbReference type="Proteomes" id="UP000630097">
    <property type="component" value="Unassembled WGS sequence"/>
</dbReference>
<dbReference type="Pfam" id="PF12706">
    <property type="entry name" value="Lactamase_B_2"/>
    <property type="match status" value="1"/>
</dbReference>
<dbReference type="InterPro" id="IPR050114">
    <property type="entry name" value="UPF0173_UPF0282_UlaG_hydrolase"/>
</dbReference>
<dbReference type="GO" id="GO:0016787">
    <property type="term" value="F:hydrolase activity"/>
    <property type="evidence" value="ECO:0007669"/>
    <property type="project" value="UniProtKB-KW"/>
</dbReference>
<name>A0A8J3M290_9ACTN</name>
<sequence>MTRMAKGGPPTTTITHVGGPTVLVELDGWRILTDPTFDPAGRRYGFGWGTSSVKQHGPALAPEDVGPVDVILLSHDHHADNLDDLGRSLLPGATTVVTTKSGARRLALPDTRGLTAGETTRLTAPGKPPLTVTATPCRHGPPLSRPVAGDVVGFALAVGDRPGVAVWMTGDTVLNRPLRRIAREMDVDVLVLHLGSVRFRQTGRLRYSMDGRDAVELLALARPRVAVPVHYEGWSHFSESPEHLRGTLAADPGSKSVVRWLEPGIADVL</sequence>
<dbReference type="Gene3D" id="3.60.15.10">
    <property type="entry name" value="Ribonuclease Z/Hydroxyacylglutathione hydrolase-like"/>
    <property type="match status" value="1"/>
</dbReference>
<comment type="caution">
    <text evidence="3">The sequence shown here is derived from an EMBL/GenBank/DDBJ whole genome shotgun (WGS) entry which is preliminary data.</text>
</comment>
<dbReference type="PANTHER" id="PTHR43546">
    <property type="entry name" value="UPF0173 METAL-DEPENDENT HYDROLASE MJ1163-RELATED"/>
    <property type="match status" value="1"/>
</dbReference>
<proteinExistence type="predicted"/>
<organism evidence="3 4">
    <name type="scientific">Planotetraspora kaengkrachanensis</name>
    <dbReference type="NCBI Taxonomy" id="575193"/>
    <lineage>
        <taxon>Bacteria</taxon>
        <taxon>Bacillati</taxon>
        <taxon>Actinomycetota</taxon>
        <taxon>Actinomycetes</taxon>
        <taxon>Streptosporangiales</taxon>
        <taxon>Streptosporangiaceae</taxon>
        <taxon>Planotetraspora</taxon>
    </lineage>
</organism>
<dbReference type="PANTHER" id="PTHR43546:SF9">
    <property type="entry name" value="L-ASCORBATE-6-PHOSPHATE LACTONASE ULAG-RELATED"/>
    <property type="match status" value="1"/>
</dbReference>
<dbReference type="EMBL" id="BONV01000002">
    <property type="protein sequence ID" value="GIG77676.1"/>
    <property type="molecule type" value="Genomic_DNA"/>
</dbReference>
<evidence type="ECO:0000259" key="2">
    <source>
        <dbReference type="Pfam" id="PF12706"/>
    </source>
</evidence>
<dbReference type="SUPFAM" id="SSF56281">
    <property type="entry name" value="Metallo-hydrolase/oxidoreductase"/>
    <property type="match status" value="1"/>
</dbReference>
<evidence type="ECO:0000313" key="4">
    <source>
        <dbReference type="Proteomes" id="UP000630097"/>
    </source>
</evidence>